<accession>A0A084JXN1</accession>
<name>A0A084JXN1_NONUL</name>
<dbReference type="EMBL" id="JPJI01000026">
    <property type="protein sequence ID" value="KEZ93715.1"/>
    <property type="molecule type" value="Genomic_DNA"/>
</dbReference>
<organism evidence="1 2">
    <name type="scientific">Nonlabens ulvanivorans</name>
    <name type="common">Persicivirga ulvanivorans</name>
    <dbReference type="NCBI Taxonomy" id="906888"/>
    <lineage>
        <taxon>Bacteria</taxon>
        <taxon>Pseudomonadati</taxon>
        <taxon>Bacteroidota</taxon>
        <taxon>Flavobacteriia</taxon>
        <taxon>Flavobacteriales</taxon>
        <taxon>Flavobacteriaceae</taxon>
        <taxon>Nonlabens</taxon>
    </lineage>
</organism>
<reference evidence="1 2" key="1">
    <citation type="submission" date="2014-07" db="EMBL/GenBank/DDBJ databases">
        <title>Draft genome sequence of Nonlabens ulvanivorans, an ulvan degrading bacterium.</title>
        <authorList>
            <person name="Kopel M."/>
            <person name="Helbert W."/>
            <person name="Henrissat B."/>
            <person name="Doniger T."/>
            <person name="Banin E."/>
        </authorList>
    </citation>
    <scope>NUCLEOTIDE SEQUENCE [LARGE SCALE GENOMIC DNA]</scope>
    <source>
        <strain evidence="1 2">PLR</strain>
    </source>
</reference>
<sequence>MFYANVCVNGTRFETYLISERRKAYRVGKTLNIKVMKKMILLMAAGLMMMTTAQANEVLVNQDNLQGELTRYRNAQPVLFALNNVDYAVFPDGRVEFELPNTRQVYGNNSSYRRYDTSRRSSNRSNNRVFVKYNRRGQVTKIGNTRISYFASGQVARIGHINMDYTYRRGVLNQVGGLEVRYNRNGKLIAARGQVNMRERLTHNQDFGHFPDDNHDDWDDGVFFKRGTTE</sequence>
<proteinExistence type="predicted"/>
<gene>
    <name evidence="1" type="ORF">IL45_05795</name>
</gene>
<comment type="caution">
    <text evidence="1">The sequence shown here is derived from an EMBL/GenBank/DDBJ whole genome shotgun (WGS) entry which is preliminary data.</text>
</comment>
<dbReference type="Proteomes" id="UP000028531">
    <property type="component" value="Unassembled WGS sequence"/>
</dbReference>
<protein>
    <submittedName>
        <fullName evidence="1">Uncharacterized protein</fullName>
    </submittedName>
</protein>
<dbReference type="AlphaFoldDB" id="A0A084JXN1"/>
<evidence type="ECO:0000313" key="1">
    <source>
        <dbReference type="EMBL" id="KEZ93715.1"/>
    </source>
</evidence>
<evidence type="ECO:0000313" key="2">
    <source>
        <dbReference type="Proteomes" id="UP000028531"/>
    </source>
</evidence>